<evidence type="ECO:0008006" key="4">
    <source>
        <dbReference type="Google" id="ProtNLM"/>
    </source>
</evidence>
<feature type="transmembrane region" description="Helical" evidence="1">
    <location>
        <begin position="109"/>
        <end position="129"/>
    </location>
</feature>
<accession>A0A8K0DUY1</accession>
<name>A0A8K0DUY1_9ROSA</name>
<keyword evidence="1" id="KW-0812">Transmembrane</keyword>
<dbReference type="PANTHER" id="PTHR34741">
    <property type="entry name" value="IMAP FAMILY MEMBER 1, PUTATIVE-RELATED"/>
    <property type="match status" value="1"/>
</dbReference>
<dbReference type="Proteomes" id="UP000796880">
    <property type="component" value="Unassembled WGS sequence"/>
</dbReference>
<dbReference type="PANTHER" id="PTHR34741:SF2">
    <property type="entry name" value="VESICLE TRANSPORT PROTEIN"/>
    <property type="match status" value="1"/>
</dbReference>
<keyword evidence="3" id="KW-1185">Reference proteome</keyword>
<feature type="transmembrane region" description="Helical" evidence="1">
    <location>
        <begin position="77"/>
        <end position="97"/>
    </location>
</feature>
<evidence type="ECO:0000256" key="1">
    <source>
        <dbReference type="SAM" id="Phobius"/>
    </source>
</evidence>
<evidence type="ECO:0000313" key="3">
    <source>
        <dbReference type="Proteomes" id="UP000796880"/>
    </source>
</evidence>
<proteinExistence type="predicted"/>
<sequence length="154" mass="17056">MTTRIKAFLLQIVVQKFPKFGTSEAEVDTEAPVQPMGLVAELKNMDWAMVVVAVCFTSAVDLALLSLQIDSRQFPLIFYLFSLTILFGLASLVLSKFINSKFPSTAQALEGASVFFVVTAFFIAITIPFPLCLKFVAWTVYAICLLLIIICNRC</sequence>
<dbReference type="AlphaFoldDB" id="A0A8K0DUY1"/>
<gene>
    <name evidence="2" type="ORF">FNV43_RR20728</name>
</gene>
<comment type="caution">
    <text evidence="2">The sequence shown here is derived from an EMBL/GenBank/DDBJ whole genome shotgun (WGS) entry which is preliminary data.</text>
</comment>
<feature type="transmembrane region" description="Helical" evidence="1">
    <location>
        <begin position="135"/>
        <end position="152"/>
    </location>
</feature>
<organism evidence="2 3">
    <name type="scientific">Rhamnella rubrinervis</name>
    <dbReference type="NCBI Taxonomy" id="2594499"/>
    <lineage>
        <taxon>Eukaryota</taxon>
        <taxon>Viridiplantae</taxon>
        <taxon>Streptophyta</taxon>
        <taxon>Embryophyta</taxon>
        <taxon>Tracheophyta</taxon>
        <taxon>Spermatophyta</taxon>
        <taxon>Magnoliopsida</taxon>
        <taxon>eudicotyledons</taxon>
        <taxon>Gunneridae</taxon>
        <taxon>Pentapetalae</taxon>
        <taxon>rosids</taxon>
        <taxon>fabids</taxon>
        <taxon>Rosales</taxon>
        <taxon>Rhamnaceae</taxon>
        <taxon>rhamnoid group</taxon>
        <taxon>Rhamneae</taxon>
        <taxon>Rhamnella</taxon>
    </lineage>
</organism>
<dbReference type="EMBL" id="VOIH02000009">
    <property type="protein sequence ID" value="KAF3437972.1"/>
    <property type="molecule type" value="Genomic_DNA"/>
</dbReference>
<keyword evidence="1" id="KW-1133">Transmembrane helix</keyword>
<reference evidence="2" key="1">
    <citation type="submission" date="2020-03" db="EMBL/GenBank/DDBJ databases">
        <title>A high-quality chromosome-level genome assembly of a woody plant with both climbing and erect habits, Rhamnella rubrinervis.</title>
        <authorList>
            <person name="Lu Z."/>
            <person name="Yang Y."/>
            <person name="Zhu X."/>
            <person name="Sun Y."/>
        </authorList>
    </citation>
    <scope>NUCLEOTIDE SEQUENCE</scope>
    <source>
        <strain evidence="2">BYM</strain>
        <tissue evidence="2">Leaf</tissue>
    </source>
</reference>
<protein>
    <recommendedName>
        <fullName evidence="4">Transmembrane protein</fullName>
    </recommendedName>
</protein>
<keyword evidence="1" id="KW-0472">Membrane</keyword>
<dbReference type="OrthoDB" id="1745749at2759"/>
<evidence type="ECO:0000313" key="2">
    <source>
        <dbReference type="EMBL" id="KAF3437972.1"/>
    </source>
</evidence>
<feature type="transmembrane region" description="Helical" evidence="1">
    <location>
        <begin position="47"/>
        <end position="65"/>
    </location>
</feature>